<feature type="compositionally biased region" description="Acidic residues" evidence="1">
    <location>
        <begin position="894"/>
        <end position="913"/>
    </location>
</feature>
<feature type="compositionally biased region" description="Basic and acidic residues" evidence="1">
    <location>
        <begin position="372"/>
        <end position="388"/>
    </location>
</feature>
<organism evidence="2 3">
    <name type="scientific">Plakobranchus ocellatus</name>
    <dbReference type="NCBI Taxonomy" id="259542"/>
    <lineage>
        <taxon>Eukaryota</taxon>
        <taxon>Metazoa</taxon>
        <taxon>Spiralia</taxon>
        <taxon>Lophotrochozoa</taxon>
        <taxon>Mollusca</taxon>
        <taxon>Gastropoda</taxon>
        <taxon>Heterobranchia</taxon>
        <taxon>Euthyneura</taxon>
        <taxon>Panpulmonata</taxon>
        <taxon>Sacoglossa</taxon>
        <taxon>Placobranchoidea</taxon>
        <taxon>Plakobranchidae</taxon>
        <taxon>Plakobranchus</taxon>
    </lineage>
</organism>
<feature type="compositionally biased region" description="Polar residues" evidence="1">
    <location>
        <begin position="651"/>
        <end position="662"/>
    </location>
</feature>
<feature type="region of interest" description="Disordered" evidence="1">
    <location>
        <begin position="187"/>
        <end position="294"/>
    </location>
</feature>
<evidence type="ECO:0000313" key="2">
    <source>
        <dbReference type="EMBL" id="GFN82175.1"/>
    </source>
</evidence>
<keyword evidence="2" id="KW-0418">Kinase</keyword>
<dbReference type="GO" id="GO:0016301">
    <property type="term" value="F:kinase activity"/>
    <property type="evidence" value="ECO:0007669"/>
    <property type="project" value="UniProtKB-KW"/>
</dbReference>
<feature type="region of interest" description="Disordered" evidence="1">
    <location>
        <begin position="29"/>
        <end position="64"/>
    </location>
</feature>
<feature type="compositionally biased region" description="Acidic residues" evidence="1">
    <location>
        <begin position="1005"/>
        <end position="1018"/>
    </location>
</feature>
<feature type="compositionally biased region" description="Low complexity" evidence="1">
    <location>
        <begin position="699"/>
        <end position="714"/>
    </location>
</feature>
<dbReference type="AlphaFoldDB" id="A0AAV3Y4M7"/>
<feature type="compositionally biased region" description="Low complexity" evidence="1">
    <location>
        <begin position="755"/>
        <end position="766"/>
    </location>
</feature>
<name>A0AAV3Y4M7_9GAST</name>
<feature type="compositionally biased region" description="Basic and acidic residues" evidence="1">
    <location>
        <begin position="243"/>
        <end position="267"/>
    </location>
</feature>
<feature type="compositionally biased region" description="Basic residues" evidence="1">
    <location>
        <begin position="959"/>
        <end position="968"/>
    </location>
</feature>
<feature type="compositionally biased region" description="Polar residues" evidence="1">
    <location>
        <begin position="457"/>
        <end position="489"/>
    </location>
</feature>
<accession>A0AAV3Y4M7</accession>
<feature type="compositionally biased region" description="Acidic residues" evidence="1">
    <location>
        <begin position="852"/>
        <end position="887"/>
    </location>
</feature>
<evidence type="ECO:0000256" key="1">
    <source>
        <dbReference type="SAM" id="MobiDB-lite"/>
    </source>
</evidence>
<feature type="region of interest" description="Disordered" evidence="1">
    <location>
        <begin position="812"/>
        <end position="1032"/>
    </location>
</feature>
<protein>
    <submittedName>
        <fullName evidence="2">Serine/threonine-protein kinase nek1-like isoform x2</fullName>
    </submittedName>
</protein>
<feature type="compositionally biased region" description="Basic and acidic residues" evidence="1">
    <location>
        <begin position="771"/>
        <end position="782"/>
    </location>
</feature>
<feature type="region of interest" description="Disordered" evidence="1">
    <location>
        <begin position="526"/>
        <end position="714"/>
    </location>
</feature>
<reference evidence="2 3" key="1">
    <citation type="journal article" date="2021" name="Elife">
        <title>Chloroplast acquisition without the gene transfer in kleptoplastic sea slugs, Plakobranchus ocellatus.</title>
        <authorList>
            <person name="Maeda T."/>
            <person name="Takahashi S."/>
            <person name="Yoshida T."/>
            <person name="Shimamura S."/>
            <person name="Takaki Y."/>
            <person name="Nagai Y."/>
            <person name="Toyoda A."/>
            <person name="Suzuki Y."/>
            <person name="Arimoto A."/>
            <person name="Ishii H."/>
            <person name="Satoh N."/>
            <person name="Nishiyama T."/>
            <person name="Hasebe M."/>
            <person name="Maruyama T."/>
            <person name="Minagawa J."/>
            <person name="Obokata J."/>
            <person name="Shigenobu S."/>
        </authorList>
    </citation>
    <scope>NUCLEOTIDE SEQUENCE [LARGE SCALE GENOMIC DNA]</scope>
</reference>
<feature type="compositionally biased region" description="Basic and acidic residues" evidence="1">
    <location>
        <begin position="410"/>
        <end position="419"/>
    </location>
</feature>
<gene>
    <name evidence="2" type="ORF">PoB_000868100</name>
</gene>
<proteinExistence type="predicted"/>
<feature type="compositionally biased region" description="Gly residues" evidence="1">
    <location>
        <begin position="218"/>
        <end position="241"/>
    </location>
</feature>
<sequence length="1032" mass="112776">MNERRHKDLIEKQKIARINKAREDGWRALIDSPIPDEQNRPVTPKENPRPLPVPRVNVDNRDRGNYEAYNDFIEKLQRERQAAPAAPDRPDRNRNPNHIDVINMAVPRAVPVRQPPLQQQQQQPPPQNPFQQHQQNYMGPLGVPGAFDQAGRDRQKGAQAAERARVVEDYLERQRIAALNKRRAQHDLYGHQFARPSSADRRTPVPAPRRGASPGNVQRGGGRGGDGGGGGRGGGGGGGMLGRNREEQEYLEKLRQIRMQNAKDRRNLRNVAESAEPDKNPQDAEERKRKVEALKAQAEQWADLKKKELEKQRAQLIPGKPPSPAPAVPITGALHAIGAQDKAQGGPVLQEGGPKPAVPLTNAMNAIGASEVEERPKSALQKERDNVLKKLNAKNPGRGKWGAPGTPAVDPKEGAERGKWKSPVSPTTNLAVEDEAGAETARSQWGQGKDLHLSKVSLEQTGSQMEATTSADQVLKTSCSDDGIASSTEQDSDAKEQGNRSRWGRNSAVVKALDKMPICQDTVILDEASTPIPPVGVGSTITITPGNNNSKDDQPSTFPSDDDTKQASVTSKDIQIKPSRPLPLPLPPERSGTIVISRGTPGDKLPYTVPTVSTPLPPEKQGDIKTEQNQSGEQSNELPSSLHFQEIPPKSGQTPESPSHSQAALGEVELPSSIRFFETKATPREPATDEQAKRKLNTLVEVSESQSLSEGQQQTVQQDFQAYLSFKKSQEQGKHVQAVEEKTVEAAEPDQPDAKTLTKTQGTKGLLSDKWSTKSEDNRDGAKSVQMNLTSGNFDLRNIELLRTCSEPDLSSLFSTKSADSNVVDNSKELKSGTLKATTLKRHKSLDLNAVVEDDAQGDVEEDEFAEEDILMPDDDDDEEQDKESDDNNSGAEDGVDGGGEDDDGDGDDEDEDMKSMISTMQSILVEDEDPEDKKKTKVSFNVADDSNEDENEVESKSTKQKKSKIRKPSTPAPKGSRIGDGGDKADEDNDDYEKGGATATDHGDDGDDENEDDDDDEREKFELEAALELEN</sequence>
<feature type="compositionally biased region" description="Basic and acidic residues" evidence="1">
    <location>
        <begin position="276"/>
        <end position="293"/>
    </location>
</feature>
<feature type="compositionally biased region" description="Polar residues" evidence="1">
    <location>
        <begin position="539"/>
        <end position="559"/>
    </location>
</feature>
<feature type="region of interest" description="Disordered" evidence="1">
    <location>
        <begin position="79"/>
        <end position="98"/>
    </location>
</feature>
<dbReference type="EMBL" id="BLXT01000976">
    <property type="protein sequence ID" value="GFN82175.1"/>
    <property type="molecule type" value="Genomic_DNA"/>
</dbReference>
<feature type="region of interest" description="Disordered" evidence="1">
    <location>
        <begin position="113"/>
        <end position="164"/>
    </location>
</feature>
<feature type="compositionally biased region" description="Basic and acidic residues" evidence="1">
    <location>
        <begin position="677"/>
        <end position="693"/>
    </location>
</feature>
<comment type="caution">
    <text evidence="2">The sequence shown here is derived from an EMBL/GenBank/DDBJ whole genome shotgun (WGS) entry which is preliminary data.</text>
</comment>
<keyword evidence="2" id="KW-0808">Transferase</keyword>
<feature type="region of interest" description="Disordered" evidence="1">
    <location>
        <begin position="343"/>
        <end position="506"/>
    </location>
</feature>
<feature type="compositionally biased region" description="Polar residues" evidence="1">
    <location>
        <begin position="627"/>
        <end position="643"/>
    </location>
</feature>
<feature type="region of interest" description="Disordered" evidence="1">
    <location>
        <begin position="742"/>
        <end position="785"/>
    </location>
</feature>
<evidence type="ECO:0000313" key="3">
    <source>
        <dbReference type="Proteomes" id="UP000735302"/>
    </source>
</evidence>
<dbReference type="Proteomes" id="UP000735302">
    <property type="component" value="Unassembled WGS sequence"/>
</dbReference>
<feature type="compositionally biased region" description="Basic and acidic residues" evidence="1">
    <location>
        <begin position="150"/>
        <end position="164"/>
    </location>
</feature>
<keyword evidence="3" id="KW-1185">Reference proteome</keyword>
<feature type="compositionally biased region" description="Polar residues" evidence="1">
    <location>
        <begin position="812"/>
        <end position="825"/>
    </location>
</feature>
<feature type="non-terminal residue" evidence="2">
    <location>
        <position position="1032"/>
    </location>
</feature>